<dbReference type="PROSITE" id="PS51257">
    <property type="entry name" value="PROKAR_LIPOPROTEIN"/>
    <property type="match status" value="1"/>
</dbReference>
<evidence type="ECO:0000313" key="3">
    <source>
        <dbReference type="EMBL" id="MBD2194560.1"/>
    </source>
</evidence>
<name>A0ABR8A501_9CYAN</name>
<evidence type="ECO:0000313" key="4">
    <source>
        <dbReference type="Proteomes" id="UP000658514"/>
    </source>
</evidence>
<evidence type="ECO:0000256" key="1">
    <source>
        <dbReference type="SAM" id="MobiDB-lite"/>
    </source>
</evidence>
<feature type="signal peptide" evidence="2">
    <location>
        <begin position="1"/>
        <end position="24"/>
    </location>
</feature>
<accession>A0ABR8A501</accession>
<keyword evidence="2" id="KW-0732">Signal</keyword>
<feature type="chain" id="PRO_5046934509" evidence="2">
    <location>
        <begin position="25"/>
        <end position="305"/>
    </location>
</feature>
<reference evidence="3 4" key="1">
    <citation type="journal article" date="2020" name="ISME J.">
        <title>Comparative genomics reveals insights into cyanobacterial evolution and habitat adaptation.</title>
        <authorList>
            <person name="Chen M.Y."/>
            <person name="Teng W.K."/>
            <person name="Zhao L."/>
            <person name="Hu C.X."/>
            <person name="Zhou Y.K."/>
            <person name="Han B.P."/>
            <person name="Song L.R."/>
            <person name="Shu W.S."/>
        </authorList>
    </citation>
    <scope>NUCLEOTIDE SEQUENCE [LARGE SCALE GENOMIC DNA]</scope>
    <source>
        <strain evidence="3 4">FACHB-288</strain>
    </source>
</reference>
<dbReference type="RefSeq" id="WP_190538685.1">
    <property type="nucleotide sequence ID" value="NZ_CAWPNO010000073.1"/>
</dbReference>
<dbReference type="Proteomes" id="UP000658514">
    <property type="component" value="Unassembled WGS sequence"/>
</dbReference>
<dbReference type="EMBL" id="JACJQH010000004">
    <property type="protein sequence ID" value="MBD2194560.1"/>
    <property type="molecule type" value="Genomic_DNA"/>
</dbReference>
<comment type="caution">
    <text evidence="3">The sequence shown here is derived from an EMBL/GenBank/DDBJ whole genome shotgun (WGS) entry which is preliminary data.</text>
</comment>
<protein>
    <submittedName>
        <fullName evidence="3">Uncharacterized protein</fullName>
    </submittedName>
</protein>
<sequence length="305" mass="31645">MGRKNSTIAGVAILMLAIAGCSSEETPQASNPSPAANLPPTTKSAIKSPTATQSFNNPIVPGKQSKVAAATYSPSATLIQPTNATERLVMIAKGRNDPFAEIVQAPTVQGLTTNTAKSIPKLPPLPIAQPPAKKVPVRSGVQSVSLNPPGSNKAKPVSKLALVAKTPKVAPKLLPRLTPVLPPVIPSPKLVSVLPEKPQPELAKSVLVTGVVLIGKQLQAIIQVPNEPTSRYVQAGQRLANGLLIKRIEMNEGSNPVVIVEQYGIEVARMVGDNPANSATPTTNPGANPVSWITPSQHIVAVGAS</sequence>
<gene>
    <name evidence="3" type="ORF">H6G24_03490</name>
</gene>
<feature type="compositionally biased region" description="Polar residues" evidence="1">
    <location>
        <begin position="43"/>
        <end position="57"/>
    </location>
</feature>
<evidence type="ECO:0000256" key="2">
    <source>
        <dbReference type="SAM" id="SignalP"/>
    </source>
</evidence>
<proteinExistence type="predicted"/>
<feature type="compositionally biased region" description="Low complexity" evidence="1">
    <location>
        <begin position="26"/>
        <end position="42"/>
    </location>
</feature>
<feature type="region of interest" description="Disordered" evidence="1">
    <location>
        <begin position="24"/>
        <end position="59"/>
    </location>
</feature>
<keyword evidence="4" id="KW-1185">Reference proteome</keyword>
<organism evidence="3 4">
    <name type="scientific">Calothrix parietina FACHB-288</name>
    <dbReference type="NCBI Taxonomy" id="2692896"/>
    <lineage>
        <taxon>Bacteria</taxon>
        <taxon>Bacillati</taxon>
        <taxon>Cyanobacteriota</taxon>
        <taxon>Cyanophyceae</taxon>
        <taxon>Nostocales</taxon>
        <taxon>Calotrichaceae</taxon>
        <taxon>Calothrix</taxon>
    </lineage>
</organism>